<sequence length="268" mass="32064">MFQRIKNLFIPSVQIKISDETNLNVEQYINPLLEEFFTIEVRNKLRGKKVEIIIPIDYKNAVYKHSCNEEKAHYDANGLSESMGHFCIPLDSKSIEFRIIINKSTFDEYQYFSTIFHELTHVVDFNDYISHYGNPVLMSRNTKHENYYFDFYLWTEFNAKKTGIYRIQTELEKNERYLSLPVATQNFIQDVETANGQLPQLYHLMHFFARISAQNNSLIKYDSQIYPIIYLNDKFGNNIEQIHNAMDNIKNFEDFQNDKNYLKYLFNW</sequence>
<proteinExistence type="predicted"/>
<dbReference type="RefSeq" id="WP_129435905.1">
    <property type="nucleotide sequence ID" value="NZ_SBKO01000003.1"/>
</dbReference>
<gene>
    <name evidence="1" type="ORF">EQG63_08270</name>
</gene>
<keyword evidence="2" id="KW-1185">Reference proteome</keyword>
<evidence type="ECO:0000313" key="2">
    <source>
        <dbReference type="Proteomes" id="UP000290283"/>
    </source>
</evidence>
<reference evidence="2" key="1">
    <citation type="submission" date="2019-01" db="EMBL/GenBank/DDBJ databases">
        <title>Cytophagaceae bacterium strain CAR-16.</title>
        <authorList>
            <person name="Chen W.-M."/>
        </authorList>
    </citation>
    <scope>NUCLEOTIDE SEQUENCE [LARGE SCALE GENOMIC DNA]</scope>
    <source>
        <strain evidence="2">LLJ-11</strain>
    </source>
</reference>
<comment type="caution">
    <text evidence="1">The sequence shown here is derived from an EMBL/GenBank/DDBJ whole genome shotgun (WGS) entry which is preliminary data.</text>
</comment>
<organism evidence="1 2">
    <name type="scientific">Flavobacterium amnicola</name>
    <dbReference type="NCBI Taxonomy" id="2506422"/>
    <lineage>
        <taxon>Bacteria</taxon>
        <taxon>Pseudomonadati</taxon>
        <taxon>Bacteroidota</taxon>
        <taxon>Flavobacteriia</taxon>
        <taxon>Flavobacteriales</taxon>
        <taxon>Flavobacteriaceae</taxon>
        <taxon>Flavobacterium</taxon>
    </lineage>
</organism>
<dbReference type="Proteomes" id="UP000290283">
    <property type="component" value="Unassembled WGS sequence"/>
</dbReference>
<accession>A0A4V1N1T8</accession>
<dbReference type="EMBL" id="SBKO01000003">
    <property type="protein sequence ID" value="RXR18256.1"/>
    <property type="molecule type" value="Genomic_DNA"/>
</dbReference>
<dbReference type="AlphaFoldDB" id="A0A4V1N1T8"/>
<evidence type="ECO:0000313" key="1">
    <source>
        <dbReference type="EMBL" id="RXR18256.1"/>
    </source>
</evidence>
<protein>
    <submittedName>
        <fullName evidence="1">Uncharacterized protein</fullName>
    </submittedName>
</protein>
<name>A0A4V1N1T8_9FLAO</name>